<evidence type="ECO:0000256" key="2">
    <source>
        <dbReference type="ARBA" id="ARBA00008143"/>
    </source>
</evidence>
<dbReference type="SUPFAM" id="SSF56935">
    <property type="entry name" value="Porins"/>
    <property type="match status" value="1"/>
</dbReference>
<evidence type="ECO:0000256" key="8">
    <source>
        <dbReference type="ARBA" id="ARBA00023136"/>
    </source>
</evidence>
<dbReference type="PANTHER" id="PTHR30069">
    <property type="entry name" value="TONB-DEPENDENT OUTER MEMBRANE RECEPTOR"/>
    <property type="match status" value="1"/>
</dbReference>
<feature type="domain" description="TonB-dependent receptor-like beta-barrel" evidence="11">
    <location>
        <begin position="327"/>
        <end position="577"/>
    </location>
</feature>
<comment type="caution">
    <text evidence="12">The sequence shown here is derived from an EMBL/GenBank/DDBJ whole genome shotgun (WGS) entry which is preliminary data.</text>
</comment>
<evidence type="ECO:0000256" key="4">
    <source>
        <dbReference type="ARBA" id="ARBA00022452"/>
    </source>
</evidence>
<dbReference type="EMBL" id="AUXZ01000074">
    <property type="protein sequence ID" value="KZN50386.1"/>
    <property type="molecule type" value="Genomic_DNA"/>
</dbReference>
<dbReference type="Pfam" id="PF00593">
    <property type="entry name" value="TonB_dep_Rec_b-barrel"/>
    <property type="match status" value="1"/>
</dbReference>
<reference evidence="12 13" key="1">
    <citation type="submission" date="2013-07" db="EMBL/GenBank/DDBJ databases">
        <title>Comparative Genomic and Metabolomic Analysis of Twelve Strains of Pseudoalteromonas luteoviolacea.</title>
        <authorList>
            <person name="Vynne N.G."/>
            <person name="Mansson M."/>
            <person name="Gram L."/>
        </authorList>
    </citation>
    <scope>NUCLEOTIDE SEQUENCE [LARGE SCALE GENOMIC DNA]</scope>
    <source>
        <strain evidence="12 13">H33</strain>
    </source>
</reference>
<evidence type="ECO:0000256" key="7">
    <source>
        <dbReference type="ARBA" id="ARBA00023077"/>
    </source>
</evidence>
<dbReference type="GO" id="GO:0015344">
    <property type="term" value="F:siderophore uptake transmembrane transporter activity"/>
    <property type="evidence" value="ECO:0007669"/>
    <property type="project" value="TreeGrafter"/>
</dbReference>
<keyword evidence="5" id="KW-0812">Transmembrane</keyword>
<keyword evidence="9" id="KW-0675">Receptor</keyword>
<evidence type="ECO:0000256" key="3">
    <source>
        <dbReference type="ARBA" id="ARBA00022448"/>
    </source>
</evidence>
<name>A0A161Y506_9GAMM</name>
<dbReference type="GO" id="GO:0009279">
    <property type="term" value="C:cell outer membrane"/>
    <property type="evidence" value="ECO:0007669"/>
    <property type="project" value="UniProtKB-SubCell"/>
</dbReference>
<dbReference type="AlphaFoldDB" id="A0A161Y506"/>
<dbReference type="PATRIC" id="fig|1365251.3.peg.2452"/>
<dbReference type="InterPro" id="IPR000531">
    <property type="entry name" value="Beta-barrel_TonB"/>
</dbReference>
<keyword evidence="8" id="KW-0472">Membrane</keyword>
<dbReference type="GO" id="GO:0044718">
    <property type="term" value="P:siderophore transmembrane transport"/>
    <property type="evidence" value="ECO:0007669"/>
    <property type="project" value="TreeGrafter"/>
</dbReference>
<evidence type="ECO:0000313" key="13">
    <source>
        <dbReference type="Proteomes" id="UP000076503"/>
    </source>
</evidence>
<organism evidence="12 13">
    <name type="scientific">Pseudoalteromonas luteoviolacea H33</name>
    <dbReference type="NCBI Taxonomy" id="1365251"/>
    <lineage>
        <taxon>Bacteria</taxon>
        <taxon>Pseudomonadati</taxon>
        <taxon>Pseudomonadota</taxon>
        <taxon>Gammaproteobacteria</taxon>
        <taxon>Alteromonadales</taxon>
        <taxon>Pseudoalteromonadaceae</taxon>
        <taxon>Pseudoalteromonas</taxon>
    </lineage>
</organism>
<dbReference type="PANTHER" id="PTHR30069:SF29">
    <property type="entry name" value="HEMOGLOBIN AND HEMOGLOBIN-HAPTOGLOBIN-BINDING PROTEIN 1-RELATED"/>
    <property type="match status" value="1"/>
</dbReference>
<keyword evidence="10" id="KW-0998">Cell outer membrane</keyword>
<dbReference type="InterPro" id="IPR036942">
    <property type="entry name" value="Beta-barrel_TonB_sf"/>
</dbReference>
<evidence type="ECO:0000256" key="10">
    <source>
        <dbReference type="ARBA" id="ARBA00023237"/>
    </source>
</evidence>
<keyword evidence="6" id="KW-0732">Signal</keyword>
<proteinExistence type="inferred from homology"/>
<evidence type="ECO:0000256" key="9">
    <source>
        <dbReference type="ARBA" id="ARBA00023170"/>
    </source>
</evidence>
<protein>
    <recommendedName>
        <fullName evidence="11">TonB-dependent receptor-like beta-barrel domain-containing protein</fullName>
    </recommendedName>
</protein>
<evidence type="ECO:0000259" key="11">
    <source>
        <dbReference type="Pfam" id="PF00593"/>
    </source>
</evidence>
<dbReference type="InterPro" id="IPR037066">
    <property type="entry name" value="Plug_dom_sf"/>
</dbReference>
<dbReference type="InterPro" id="IPR039426">
    <property type="entry name" value="TonB-dep_rcpt-like"/>
</dbReference>
<keyword evidence="7" id="KW-0798">TonB box</keyword>
<evidence type="ECO:0000313" key="12">
    <source>
        <dbReference type="EMBL" id="KZN50386.1"/>
    </source>
</evidence>
<evidence type="ECO:0000256" key="6">
    <source>
        <dbReference type="ARBA" id="ARBA00022729"/>
    </source>
</evidence>
<gene>
    <name evidence="12" type="ORF">N476_16195</name>
</gene>
<comment type="similarity">
    <text evidence="2">Belongs to the TonB-dependent receptor family. Hemoglobin/haptoglobin binding protein subfamily.</text>
</comment>
<sequence>MSTLSMMFLVPELNAEEAPPLESQVFDRVFFEQYHPQTALDMIYRLPGFSFQNTSSARGFGANVGNVLINGARPVVKSEKLSNVLNRLPAASVQQIRIYRGSQIPPVAAGNTVVADVILLDVETSGNVQGELVQFHDGSIKPKVALQLTTSLLGREASVGIQANNTPGYRTALITQRDEQKKAIAKSSEVLDESTKEFKLTAQLSQIGTDTETMLTSKVSREKYLGETVRYDDMQPSNEALYLIRELEVENTTDIAELGIDWLVKRGSHRWQNIAIWVIEDKTFANTDVFFPTALAHSTWHQNELKTELILRSSIELSPIGRFTPQFGIELVENRMQSFVLQSGDQNMDRTDVSELRAELFGNVNYQVHETLTSEVGITYESSRIDVSAQENSEQSLSFFKPRLKADWQFAEKQSLSAAAEHRVGQLDFSDFARSVDPLDARGQAGNTQLRPQQTTEVSAQYQWYFSKRSNLKVELLYQWRKDVLEHIAITDTSSAIGNAGDGEYWGSTIGIAIDLAPILDNALFEVSYEHTNSHYSHPNGRSERLSNYLDDWLWMQFRHDIPNLKSSWGLEYWGDYTEPVYYPYETLIVHGNKRLKGFIESSWIHRFKVRFEVTHMNTGRFRRERTFYEQAIISGYEVADRTHKADYRLSVWYNF</sequence>
<comment type="subcellular location">
    <subcellularLocation>
        <location evidence="1">Cell outer membrane</location>
        <topology evidence="1">Multi-pass membrane protein</topology>
    </subcellularLocation>
</comment>
<dbReference type="Proteomes" id="UP000076503">
    <property type="component" value="Unassembled WGS sequence"/>
</dbReference>
<evidence type="ECO:0000256" key="1">
    <source>
        <dbReference type="ARBA" id="ARBA00004571"/>
    </source>
</evidence>
<accession>A0A161Y506</accession>
<keyword evidence="3" id="KW-0813">Transport</keyword>
<dbReference type="Gene3D" id="2.170.130.10">
    <property type="entry name" value="TonB-dependent receptor, plug domain"/>
    <property type="match status" value="1"/>
</dbReference>
<evidence type="ECO:0000256" key="5">
    <source>
        <dbReference type="ARBA" id="ARBA00022692"/>
    </source>
</evidence>
<dbReference type="Gene3D" id="2.40.170.20">
    <property type="entry name" value="TonB-dependent receptor, beta-barrel domain"/>
    <property type="match status" value="1"/>
</dbReference>
<keyword evidence="4" id="KW-1134">Transmembrane beta strand</keyword>